<evidence type="ECO:0000313" key="1">
    <source>
        <dbReference type="EMBL" id="KAJ9118244.1"/>
    </source>
</evidence>
<evidence type="ECO:0000313" key="2">
    <source>
        <dbReference type="Proteomes" id="UP001243375"/>
    </source>
</evidence>
<gene>
    <name evidence="1" type="ORF">QFC22_004153</name>
</gene>
<dbReference type="Proteomes" id="UP001243375">
    <property type="component" value="Unassembled WGS sequence"/>
</dbReference>
<sequence length="519" mass="56527">MSFTPPRTTKSTGYAPYTAREGSPFGANKGHTTPAKNAAYSPSAHLSPALSNLKKHSLYGTEDRVVIDPGSKIWKVGFSGEARPRKVFWSTDTQGGGDGNDGTMWDLDFDGMLDRLNASKSLSTNVEDPSEAKSPVEYEEVLQLIKARLTAALRSVYVRHLLTESKSRKVIIVENALLPSPIKQLISEVLFDNLKVPSVSFTSGHMLTLMATGNTTGLVVDFGFHETTVVPAFGSYTPPVKSKRPVRPDPKRPAPSQPETYSGKESQHPKESTPVPSDILDWRTLEDVRSRGCFVGTIPLRVCPRPDDAEDLDDHAQAYSAESEAKDATFIVKRNDMSGDTSNELVKVPGWVRERAAEVFFEDGDVDAMSVVEVILSCLTSLPIDLRKTMISSIVVSGGACMLPGFIPRLRIQLLQKILLNAEDSIEEKPTPAMAIKNDSSPARKGIATAYQREQCRLGVERTKTQHKKPFRLLVPLASNLTILNDSDPILDESSSTRAGSAPPFNPGLLPWIGGSIAG</sequence>
<accession>A0ACC2X4H5</accession>
<name>A0ACC2X4H5_9TREE</name>
<proteinExistence type="predicted"/>
<organism evidence="1 2">
    <name type="scientific">Naganishia vaughanmartiniae</name>
    <dbReference type="NCBI Taxonomy" id="1424756"/>
    <lineage>
        <taxon>Eukaryota</taxon>
        <taxon>Fungi</taxon>
        <taxon>Dikarya</taxon>
        <taxon>Basidiomycota</taxon>
        <taxon>Agaricomycotina</taxon>
        <taxon>Tremellomycetes</taxon>
        <taxon>Filobasidiales</taxon>
        <taxon>Filobasidiaceae</taxon>
        <taxon>Naganishia</taxon>
    </lineage>
</organism>
<comment type="caution">
    <text evidence="1">The sequence shown here is derived from an EMBL/GenBank/DDBJ whole genome shotgun (WGS) entry which is preliminary data.</text>
</comment>
<reference evidence="1" key="1">
    <citation type="submission" date="2023-04" db="EMBL/GenBank/DDBJ databases">
        <title>Draft Genome sequencing of Naganishia species isolated from polar environments using Oxford Nanopore Technology.</title>
        <authorList>
            <person name="Leo P."/>
            <person name="Venkateswaran K."/>
        </authorList>
    </citation>
    <scope>NUCLEOTIDE SEQUENCE</scope>
    <source>
        <strain evidence="1">MNA-CCFEE 5425</strain>
    </source>
</reference>
<keyword evidence="2" id="KW-1185">Reference proteome</keyword>
<protein>
    <submittedName>
        <fullName evidence="1">Uncharacterized protein</fullName>
    </submittedName>
</protein>
<dbReference type="EMBL" id="JASBWU010000011">
    <property type="protein sequence ID" value="KAJ9118244.1"/>
    <property type="molecule type" value="Genomic_DNA"/>
</dbReference>